<dbReference type="Gene3D" id="3.10.20.30">
    <property type="match status" value="1"/>
</dbReference>
<dbReference type="InterPro" id="IPR006058">
    <property type="entry name" value="2Fe2S_fd_BS"/>
</dbReference>
<keyword evidence="3" id="KW-0560">Oxidoreductase</keyword>
<protein>
    <submittedName>
        <fullName evidence="8">Carbon-monoxide dehydrogenase small subunit</fullName>
    </submittedName>
</protein>
<evidence type="ECO:0000313" key="8">
    <source>
        <dbReference type="EMBL" id="PKV95488.1"/>
    </source>
</evidence>
<evidence type="ECO:0000313" key="9">
    <source>
        <dbReference type="Proteomes" id="UP000233750"/>
    </source>
</evidence>
<keyword evidence="5" id="KW-0411">Iron-sulfur</keyword>
<comment type="caution">
    <text evidence="8">The sequence shown here is derived from an EMBL/GenBank/DDBJ whole genome shotgun (WGS) entry which is preliminary data.</text>
</comment>
<comment type="pathway">
    <text evidence="6">Alkaloid degradation; nicotine degradation.</text>
</comment>
<keyword evidence="1" id="KW-0001">2Fe-2S</keyword>
<evidence type="ECO:0000256" key="2">
    <source>
        <dbReference type="ARBA" id="ARBA00022723"/>
    </source>
</evidence>
<evidence type="ECO:0000256" key="3">
    <source>
        <dbReference type="ARBA" id="ARBA00023002"/>
    </source>
</evidence>
<dbReference type="PANTHER" id="PTHR44379:SF8">
    <property type="entry name" value="XANTHINE DEHYDROGENASE IRON-SULFUR-BINDING SUBUNIT XDHC-RELATED"/>
    <property type="match status" value="1"/>
</dbReference>
<name>A0A2N3WNP0_9PSEU</name>
<evidence type="ECO:0000256" key="1">
    <source>
        <dbReference type="ARBA" id="ARBA00022714"/>
    </source>
</evidence>
<dbReference type="SUPFAM" id="SSF54292">
    <property type="entry name" value="2Fe-2S ferredoxin-like"/>
    <property type="match status" value="1"/>
</dbReference>
<keyword evidence="4" id="KW-0408">Iron</keyword>
<evidence type="ECO:0000256" key="4">
    <source>
        <dbReference type="ARBA" id="ARBA00023004"/>
    </source>
</evidence>
<dbReference type="SUPFAM" id="SSF47741">
    <property type="entry name" value="CO dehydrogenase ISP C-domain like"/>
    <property type="match status" value="1"/>
</dbReference>
<dbReference type="InterPro" id="IPR051452">
    <property type="entry name" value="Diverse_Oxidoreductases"/>
</dbReference>
<dbReference type="RefSeq" id="WP_037817294.1">
    <property type="nucleotide sequence ID" value="NZ_PJMY01000003.1"/>
</dbReference>
<dbReference type="AlphaFoldDB" id="A0A2N3WNP0"/>
<feature type="domain" description="2Fe-2S ferredoxin-type" evidence="7">
    <location>
        <begin position="11"/>
        <end position="87"/>
    </location>
</feature>
<dbReference type="InterPro" id="IPR036884">
    <property type="entry name" value="2Fe-2S-bd_dom_sf"/>
</dbReference>
<gene>
    <name evidence="8" type="ORF">ATK30_6410</name>
</gene>
<dbReference type="InterPro" id="IPR002888">
    <property type="entry name" value="2Fe-2S-bd"/>
</dbReference>
<dbReference type="PROSITE" id="PS51085">
    <property type="entry name" value="2FE2S_FER_2"/>
    <property type="match status" value="1"/>
</dbReference>
<dbReference type="GO" id="GO:0051537">
    <property type="term" value="F:2 iron, 2 sulfur cluster binding"/>
    <property type="evidence" value="ECO:0007669"/>
    <property type="project" value="UniProtKB-KW"/>
</dbReference>
<accession>A0A2N3WNP0</accession>
<dbReference type="PROSITE" id="PS00197">
    <property type="entry name" value="2FE2S_FER_1"/>
    <property type="match status" value="1"/>
</dbReference>
<dbReference type="OrthoDB" id="159930at2"/>
<sequence length="168" mass="17968">MTTKAQPAEHLDVTIRVNGRETTTRVAARDSLADHLRDQLGLTGTKLGCEHGVCGACTVLLDDKPVRSCLMLAAQADGHELRTVEGLAGRSSLSPLQESFRRQHALQCGFCTAGFLMSATALLEHNPRPTREEVVDGLSGCLCRCTGYEKIVEAVLDAAHGNANEVGQ</sequence>
<dbReference type="FunFam" id="3.10.20.30:FF:000020">
    <property type="entry name" value="Xanthine dehydrogenase iron-sulfur subunit"/>
    <property type="match status" value="1"/>
</dbReference>
<organism evidence="8 9">
    <name type="scientific">Amycolatopsis echigonensis</name>
    <dbReference type="NCBI Taxonomy" id="2576905"/>
    <lineage>
        <taxon>Bacteria</taxon>
        <taxon>Bacillati</taxon>
        <taxon>Actinomycetota</taxon>
        <taxon>Actinomycetes</taxon>
        <taxon>Pseudonocardiales</taxon>
        <taxon>Pseudonocardiaceae</taxon>
        <taxon>Amycolatopsis</taxon>
    </lineage>
</organism>
<dbReference type="InterPro" id="IPR001041">
    <property type="entry name" value="2Fe-2S_ferredoxin-type"/>
</dbReference>
<proteinExistence type="predicted"/>
<reference evidence="8 9" key="1">
    <citation type="submission" date="2017-12" db="EMBL/GenBank/DDBJ databases">
        <title>Sequencing the genomes of 1000 Actinobacteria strains.</title>
        <authorList>
            <person name="Klenk H.-P."/>
        </authorList>
    </citation>
    <scope>NUCLEOTIDE SEQUENCE [LARGE SCALE GENOMIC DNA]</scope>
    <source>
        <strain evidence="8 9">DSM 45165</strain>
    </source>
</reference>
<dbReference type="Proteomes" id="UP000233750">
    <property type="component" value="Unassembled WGS sequence"/>
</dbReference>
<dbReference type="GO" id="GO:0046872">
    <property type="term" value="F:metal ion binding"/>
    <property type="evidence" value="ECO:0007669"/>
    <property type="project" value="UniProtKB-KW"/>
</dbReference>
<dbReference type="CDD" id="cd00207">
    <property type="entry name" value="fer2"/>
    <property type="match status" value="1"/>
</dbReference>
<dbReference type="Pfam" id="PF01799">
    <property type="entry name" value="Fer2_2"/>
    <property type="match status" value="1"/>
</dbReference>
<dbReference type="GO" id="GO:0016491">
    <property type="term" value="F:oxidoreductase activity"/>
    <property type="evidence" value="ECO:0007669"/>
    <property type="project" value="UniProtKB-KW"/>
</dbReference>
<keyword evidence="2" id="KW-0479">Metal-binding</keyword>
<dbReference type="Pfam" id="PF00111">
    <property type="entry name" value="Fer2"/>
    <property type="match status" value="1"/>
</dbReference>
<evidence type="ECO:0000259" key="7">
    <source>
        <dbReference type="PROSITE" id="PS51085"/>
    </source>
</evidence>
<dbReference type="Gene3D" id="1.10.150.120">
    <property type="entry name" value="[2Fe-2S]-binding domain"/>
    <property type="match status" value="1"/>
</dbReference>
<dbReference type="InterPro" id="IPR036010">
    <property type="entry name" value="2Fe-2S_ferredoxin-like_sf"/>
</dbReference>
<dbReference type="InterPro" id="IPR012675">
    <property type="entry name" value="Beta-grasp_dom_sf"/>
</dbReference>
<keyword evidence="9" id="KW-1185">Reference proteome</keyword>
<dbReference type="PANTHER" id="PTHR44379">
    <property type="entry name" value="OXIDOREDUCTASE WITH IRON-SULFUR SUBUNIT"/>
    <property type="match status" value="1"/>
</dbReference>
<evidence type="ECO:0000256" key="5">
    <source>
        <dbReference type="ARBA" id="ARBA00023014"/>
    </source>
</evidence>
<evidence type="ECO:0000256" key="6">
    <source>
        <dbReference type="ARBA" id="ARBA00060707"/>
    </source>
</evidence>
<dbReference type="EMBL" id="PJMY01000003">
    <property type="protein sequence ID" value="PKV95488.1"/>
    <property type="molecule type" value="Genomic_DNA"/>
</dbReference>